<dbReference type="PROSITE" id="PS50297">
    <property type="entry name" value="ANK_REP_REGION"/>
    <property type="match status" value="2"/>
</dbReference>
<evidence type="ECO:0000313" key="3">
    <source>
        <dbReference type="EMBL" id="PGH04684.1"/>
    </source>
</evidence>
<sequence>MSIWTAAQSGKLTLGRLQDFLDEDKTLLNREDGSGITPLGYALLKGKASVVKLLLDNGADPDKPMGETIDFPDGRTPMYLAAIAKPPNPRMVQQLLEKRPVTFDKPIPAYGNQTPLMAAIARTSNPEIVKLLINAGASPDAQDDKRNTARSLADAVPDPASKKKIKDAFEPPLRKGGGKGGLRSYMTKWVVGVLSKSKAWRAFGSIFKSASRYFLNIAPSASYKPEEELDEDEPETAEDFKNSLNKTINADGLGKFFPPGNTYVNEVAEKAASLKNDPNNLLKSPSQIQGLATVALYKPILYCDDSYSMREEDRWRKQAELAKLITDIATRADPNNRGVYFRLINTDLSNTDNLDGNAILPTLNFLPNGYTPLGTRLRDRILNPLVYAPLNSGGQMERPYLIMIITDGCPTGEHEDELRSAILECSKFLGAKGYRKDAVRFCLSQIGTDDDAKAFMNKLDMDHEVLEVLYRTSELVDARYDELRQNRAELEDWLLSMLLSPVQALNAE</sequence>
<accession>A0A2B7WZB4</accession>
<dbReference type="SUPFAM" id="SSF48403">
    <property type="entry name" value="Ankyrin repeat"/>
    <property type="match status" value="1"/>
</dbReference>
<dbReference type="PANTHER" id="PTHR34706:SF3">
    <property type="entry name" value="ANKYRIN REPEAT PROTEIN (AFU_ORTHOLOGUE AFUA_7G06200)"/>
    <property type="match status" value="1"/>
</dbReference>
<protein>
    <submittedName>
        <fullName evidence="3">Uncharacterized protein</fullName>
    </submittedName>
</protein>
<comment type="caution">
    <text evidence="3">The sequence shown here is derived from an EMBL/GenBank/DDBJ whole genome shotgun (WGS) entry which is preliminary data.</text>
</comment>
<dbReference type="STRING" id="2060905.A0A2B7WZB4"/>
<dbReference type="OrthoDB" id="2142040at2759"/>
<keyword evidence="1" id="KW-0040">ANK repeat</keyword>
<dbReference type="InterPro" id="IPR002110">
    <property type="entry name" value="Ankyrin_rpt"/>
</dbReference>
<dbReference type="Pfam" id="PF12796">
    <property type="entry name" value="Ank_2"/>
    <property type="match status" value="1"/>
</dbReference>
<dbReference type="InterPro" id="IPR036770">
    <property type="entry name" value="Ankyrin_rpt-contain_sf"/>
</dbReference>
<feature type="region of interest" description="Disordered" evidence="2">
    <location>
        <begin position="138"/>
        <end position="178"/>
    </location>
</feature>
<name>A0A2B7WZB4_9EURO</name>
<dbReference type="SMART" id="SM00248">
    <property type="entry name" value="ANK"/>
    <property type="match status" value="3"/>
</dbReference>
<dbReference type="PROSITE" id="PS50088">
    <property type="entry name" value="ANK_REPEAT"/>
    <property type="match status" value="2"/>
</dbReference>
<dbReference type="Gene3D" id="1.25.40.20">
    <property type="entry name" value="Ankyrin repeat-containing domain"/>
    <property type="match status" value="1"/>
</dbReference>
<evidence type="ECO:0000313" key="4">
    <source>
        <dbReference type="Proteomes" id="UP000224080"/>
    </source>
</evidence>
<gene>
    <name evidence="3" type="ORF">GX51_03351</name>
</gene>
<dbReference type="PANTHER" id="PTHR34706">
    <property type="entry name" value="SLR1338 PROTEIN"/>
    <property type="match status" value="1"/>
</dbReference>
<evidence type="ECO:0000256" key="2">
    <source>
        <dbReference type="SAM" id="MobiDB-lite"/>
    </source>
</evidence>
<feature type="repeat" description="ANK" evidence="1">
    <location>
        <begin position="34"/>
        <end position="62"/>
    </location>
</feature>
<dbReference type="Pfam" id="PF00023">
    <property type="entry name" value="Ank"/>
    <property type="match status" value="1"/>
</dbReference>
<dbReference type="Proteomes" id="UP000224080">
    <property type="component" value="Unassembled WGS sequence"/>
</dbReference>
<dbReference type="AlphaFoldDB" id="A0A2B7WZB4"/>
<evidence type="ECO:0000256" key="1">
    <source>
        <dbReference type="PROSITE-ProRule" id="PRU00023"/>
    </source>
</evidence>
<reference evidence="3 4" key="1">
    <citation type="submission" date="2017-10" db="EMBL/GenBank/DDBJ databases">
        <title>Comparative genomics in systemic dimorphic fungi from Ajellomycetaceae.</title>
        <authorList>
            <person name="Munoz J.F."/>
            <person name="Mcewen J.G."/>
            <person name="Clay O.K."/>
            <person name="Cuomo C.A."/>
        </authorList>
    </citation>
    <scope>NUCLEOTIDE SEQUENCE [LARGE SCALE GENOMIC DNA]</scope>
    <source>
        <strain evidence="3 4">UAMH130</strain>
    </source>
</reference>
<keyword evidence="4" id="KW-1185">Reference proteome</keyword>
<dbReference type="EMBL" id="PDNC01000036">
    <property type="protein sequence ID" value="PGH04684.1"/>
    <property type="molecule type" value="Genomic_DNA"/>
</dbReference>
<feature type="repeat" description="ANK" evidence="1">
    <location>
        <begin position="111"/>
        <end position="144"/>
    </location>
</feature>
<organism evidence="3 4">
    <name type="scientific">Blastomyces parvus</name>
    <dbReference type="NCBI Taxonomy" id="2060905"/>
    <lineage>
        <taxon>Eukaryota</taxon>
        <taxon>Fungi</taxon>
        <taxon>Dikarya</taxon>
        <taxon>Ascomycota</taxon>
        <taxon>Pezizomycotina</taxon>
        <taxon>Eurotiomycetes</taxon>
        <taxon>Eurotiomycetidae</taxon>
        <taxon>Onygenales</taxon>
        <taxon>Ajellomycetaceae</taxon>
        <taxon>Blastomyces</taxon>
    </lineage>
</organism>
<proteinExistence type="predicted"/>